<dbReference type="Proteomes" id="UP000626109">
    <property type="component" value="Unassembled WGS sequence"/>
</dbReference>
<evidence type="ECO:0000313" key="2">
    <source>
        <dbReference type="Proteomes" id="UP000626109"/>
    </source>
</evidence>
<evidence type="ECO:0000313" key="1">
    <source>
        <dbReference type="EMBL" id="CAE8671854.1"/>
    </source>
</evidence>
<dbReference type="EMBL" id="CAJNNW010024219">
    <property type="protein sequence ID" value="CAE8671854.1"/>
    <property type="molecule type" value="Genomic_DNA"/>
</dbReference>
<sequence>MAMEVGVASALALALRINVLVLLLLSSSLLLPILNVIAEAATDLPSSCFLTCSCCHSSLTIARMAQQVLATLILALCLSWASAAFNCSLYASTCSGTTGYTAYSSCSDTVAANLGGMACRIYHLGVAAMAGNATEHCPHAAPDATGPCATEVLKSFNCSLYASTRSGTTGYTAYSGCLDTVAANPLGMACCTYHLGVAAMAGNAAEHCPPCRTRSHGLLRYRSS</sequence>
<accession>A0A813JD12</accession>
<comment type="caution">
    <text evidence="1">The sequence shown here is derived from an EMBL/GenBank/DDBJ whole genome shotgun (WGS) entry which is preliminary data.</text>
</comment>
<dbReference type="AlphaFoldDB" id="A0A813JD12"/>
<proteinExistence type="predicted"/>
<reference evidence="1" key="1">
    <citation type="submission" date="2021-02" db="EMBL/GenBank/DDBJ databases">
        <authorList>
            <person name="Dougan E. K."/>
            <person name="Rhodes N."/>
            <person name="Thang M."/>
            <person name="Chan C."/>
        </authorList>
    </citation>
    <scope>NUCLEOTIDE SEQUENCE</scope>
</reference>
<gene>
    <name evidence="1" type="ORF">PGLA2088_LOCUS17814</name>
</gene>
<organism evidence="1 2">
    <name type="scientific">Polarella glacialis</name>
    <name type="common">Dinoflagellate</name>
    <dbReference type="NCBI Taxonomy" id="89957"/>
    <lineage>
        <taxon>Eukaryota</taxon>
        <taxon>Sar</taxon>
        <taxon>Alveolata</taxon>
        <taxon>Dinophyceae</taxon>
        <taxon>Suessiales</taxon>
        <taxon>Suessiaceae</taxon>
        <taxon>Polarella</taxon>
    </lineage>
</organism>
<name>A0A813JD12_POLGL</name>
<protein>
    <submittedName>
        <fullName evidence="1">Uncharacterized protein</fullName>
    </submittedName>
</protein>